<organism evidence="2 3">
    <name type="scientific">Silvibacterium bohemicum</name>
    <dbReference type="NCBI Taxonomy" id="1577686"/>
    <lineage>
        <taxon>Bacteria</taxon>
        <taxon>Pseudomonadati</taxon>
        <taxon>Acidobacteriota</taxon>
        <taxon>Terriglobia</taxon>
        <taxon>Terriglobales</taxon>
        <taxon>Acidobacteriaceae</taxon>
        <taxon>Silvibacterium</taxon>
    </lineage>
</organism>
<accession>A0A841JQ76</accession>
<dbReference type="GO" id="GO:0008889">
    <property type="term" value="F:glycerophosphodiester phosphodiesterase activity"/>
    <property type="evidence" value="ECO:0007669"/>
    <property type="project" value="UniProtKB-EC"/>
</dbReference>
<dbReference type="PANTHER" id="PTHR46211">
    <property type="entry name" value="GLYCEROPHOSPHORYL DIESTER PHOSPHODIESTERASE"/>
    <property type="match status" value="1"/>
</dbReference>
<dbReference type="EC" id="3.1.4.46" evidence="2"/>
<dbReference type="InterPro" id="IPR030395">
    <property type="entry name" value="GP_PDE_dom"/>
</dbReference>
<dbReference type="AlphaFoldDB" id="A0A841JQ76"/>
<protein>
    <submittedName>
        <fullName evidence="2">Glycerophosphoryl diester phosphodiesterase</fullName>
        <ecNumber evidence="2">3.1.4.46</ecNumber>
    </submittedName>
</protein>
<dbReference type="SUPFAM" id="SSF51695">
    <property type="entry name" value="PLC-like phosphodiesterases"/>
    <property type="match status" value="1"/>
</dbReference>
<evidence type="ECO:0000313" key="3">
    <source>
        <dbReference type="Proteomes" id="UP000538666"/>
    </source>
</evidence>
<keyword evidence="3" id="KW-1185">Reference proteome</keyword>
<dbReference type="RefSeq" id="WP_231581198.1">
    <property type="nucleotide sequence ID" value="NZ_JACHEK010000003.1"/>
</dbReference>
<dbReference type="EMBL" id="JACHEK010000003">
    <property type="protein sequence ID" value="MBB6143542.1"/>
    <property type="molecule type" value="Genomic_DNA"/>
</dbReference>
<feature type="domain" description="GP-PDE" evidence="1">
    <location>
        <begin position="66"/>
        <end position="357"/>
    </location>
</feature>
<evidence type="ECO:0000313" key="2">
    <source>
        <dbReference type="EMBL" id="MBB6143542.1"/>
    </source>
</evidence>
<dbReference type="PROSITE" id="PS51704">
    <property type="entry name" value="GP_PDE"/>
    <property type="match status" value="1"/>
</dbReference>
<proteinExistence type="predicted"/>
<dbReference type="PANTHER" id="PTHR46211:SF14">
    <property type="entry name" value="GLYCEROPHOSPHODIESTER PHOSPHODIESTERASE"/>
    <property type="match status" value="1"/>
</dbReference>
<dbReference type="InterPro" id="IPR017946">
    <property type="entry name" value="PLC-like_Pdiesterase_TIM-brl"/>
</dbReference>
<name>A0A841JQ76_9BACT</name>
<dbReference type="Gene3D" id="3.20.20.190">
    <property type="entry name" value="Phosphatidylinositol (PI) phosphodiesterase"/>
    <property type="match status" value="1"/>
</dbReference>
<keyword evidence="2" id="KW-0378">Hydrolase</keyword>
<sequence length="366" mass="40337">MQQLPYTANGVEGLRIILYRYYNGGPFHSPVTPCVEADHMLKVAALSILMTLSLAAQTDSNAPRIILVHAHRGGRAYRPENSIPSFQYGISVGADVLELDLAVTKDNVLVVSHSPFLTQPAPETISKDPRIAAAISAALANERHCDGPPLPPGTYIHSLTLEQLRQYDCGARALPAFPTQVAVRHTPIPTFDEVLDLAPQGSFQFNVETKIFPNRPEITPTPEAFVAMIDEAVKRHHLESRVILQSFDFRTLRAMRMLDPSIRLSALFGQAQYDKMMGLTDTDKTFAHIAETAQLRPGDFFSPDASLATADAVTWAHEHSFQVAPYTVNTPEGWQKLADAHVDAIITDDPAGLLKWLRTQNPPLHP</sequence>
<reference evidence="2 3" key="1">
    <citation type="submission" date="2020-08" db="EMBL/GenBank/DDBJ databases">
        <title>Genomic Encyclopedia of Type Strains, Phase IV (KMG-IV): sequencing the most valuable type-strain genomes for metagenomic binning, comparative biology and taxonomic classification.</title>
        <authorList>
            <person name="Goeker M."/>
        </authorList>
    </citation>
    <scope>NUCLEOTIDE SEQUENCE [LARGE SCALE GENOMIC DNA]</scope>
    <source>
        <strain evidence="2 3">DSM 103733</strain>
    </source>
</reference>
<comment type="caution">
    <text evidence="2">The sequence shown here is derived from an EMBL/GenBank/DDBJ whole genome shotgun (WGS) entry which is preliminary data.</text>
</comment>
<evidence type="ECO:0000259" key="1">
    <source>
        <dbReference type="PROSITE" id="PS51704"/>
    </source>
</evidence>
<dbReference type="Proteomes" id="UP000538666">
    <property type="component" value="Unassembled WGS sequence"/>
</dbReference>
<gene>
    <name evidence="2" type="ORF">HNQ77_001491</name>
</gene>
<dbReference type="GO" id="GO:0006629">
    <property type="term" value="P:lipid metabolic process"/>
    <property type="evidence" value="ECO:0007669"/>
    <property type="project" value="InterPro"/>
</dbReference>
<dbReference type="Pfam" id="PF03009">
    <property type="entry name" value="GDPD"/>
    <property type="match status" value="1"/>
</dbReference>